<keyword evidence="2" id="KW-0732">Signal</keyword>
<name>A0AB39UV39_9GAMM</name>
<protein>
    <recommendedName>
        <fullName evidence="4">Secreted protein</fullName>
    </recommendedName>
</protein>
<sequence length="134" mass="13917">MNIGKLYRSVTKPFCSVALVALSMSVPSQAHAWAAYLLRDNHWAIECMDGTLWSYNGSGNGLSTVGPALCADHGGLAGPGGSTPQVVKAPGEVRRVVEGGCTDPVFSKLKLPGQASQCRGPGKAHPKPMGASRN</sequence>
<gene>
    <name evidence="3" type="ORF">AAIA72_12855</name>
</gene>
<reference evidence="3" key="1">
    <citation type="submission" date="2024-05" db="EMBL/GenBank/DDBJ databases">
        <title>Genome sequencing of novel strain.</title>
        <authorList>
            <person name="Ganbat D."/>
            <person name="Ganbat S."/>
            <person name="Lee S.-J."/>
        </authorList>
    </citation>
    <scope>NUCLEOTIDE SEQUENCE</scope>
    <source>
        <strain evidence="3">SMD15-11</strain>
    </source>
</reference>
<feature type="region of interest" description="Disordered" evidence="1">
    <location>
        <begin position="112"/>
        <end position="134"/>
    </location>
</feature>
<proteinExistence type="predicted"/>
<dbReference type="AlphaFoldDB" id="A0AB39UV39"/>
<feature type="signal peptide" evidence="2">
    <location>
        <begin position="1"/>
        <end position="32"/>
    </location>
</feature>
<organism evidence="3">
    <name type="scientific">Thermohahella caldifontis</name>
    <dbReference type="NCBI Taxonomy" id="3142973"/>
    <lineage>
        <taxon>Bacteria</taxon>
        <taxon>Pseudomonadati</taxon>
        <taxon>Pseudomonadota</taxon>
        <taxon>Gammaproteobacteria</taxon>
        <taxon>Oceanospirillales</taxon>
        <taxon>Hahellaceae</taxon>
        <taxon>Thermohahella</taxon>
    </lineage>
</organism>
<dbReference type="EMBL" id="CP154858">
    <property type="protein sequence ID" value="XDT71690.1"/>
    <property type="molecule type" value="Genomic_DNA"/>
</dbReference>
<dbReference type="KEGG" id="tcd:AAIA72_12855"/>
<evidence type="ECO:0000256" key="1">
    <source>
        <dbReference type="SAM" id="MobiDB-lite"/>
    </source>
</evidence>
<feature type="chain" id="PRO_5044314927" description="Secreted protein" evidence="2">
    <location>
        <begin position="33"/>
        <end position="134"/>
    </location>
</feature>
<evidence type="ECO:0000256" key="2">
    <source>
        <dbReference type="SAM" id="SignalP"/>
    </source>
</evidence>
<evidence type="ECO:0000313" key="3">
    <source>
        <dbReference type="EMBL" id="XDT71690.1"/>
    </source>
</evidence>
<evidence type="ECO:0008006" key="4">
    <source>
        <dbReference type="Google" id="ProtNLM"/>
    </source>
</evidence>
<accession>A0AB39UV39</accession>
<dbReference type="RefSeq" id="WP_369600715.1">
    <property type="nucleotide sequence ID" value="NZ_CP154858.1"/>
</dbReference>